<dbReference type="PANTHER" id="PTHR35299">
    <property type="entry name" value="RUBISCO ACCUMULATION FACTOR 1"/>
    <property type="match status" value="1"/>
</dbReference>
<dbReference type="InterPro" id="IPR040781">
    <property type="entry name" value="Raf1_HTH"/>
</dbReference>
<dbReference type="Pfam" id="PF18578">
    <property type="entry name" value="Raf1_N"/>
    <property type="match status" value="1"/>
</dbReference>
<keyword evidence="1" id="KW-0143">Chaperone</keyword>
<dbReference type="EMBL" id="JALJOS010000048">
    <property type="protein sequence ID" value="KAK9819302.1"/>
    <property type="molecule type" value="Genomic_DNA"/>
</dbReference>
<evidence type="ECO:0000259" key="5">
    <source>
        <dbReference type="Pfam" id="PF18579"/>
    </source>
</evidence>
<dbReference type="GO" id="GO:0110102">
    <property type="term" value="P:ribulose bisphosphate carboxylase complex assembly"/>
    <property type="evidence" value="ECO:0007669"/>
    <property type="project" value="UniProtKB-ARBA"/>
</dbReference>
<organism evidence="6 7">
    <name type="scientific">Apatococcus lobatus</name>
    <dbReference type="NCBI Taxonomy" id="904363"/>
    <lineage>
        <taxon>Eukaryota</taxon>
        <taxon>Viridiplantae</taxon>
        <taxon>Chlorophyta</taxon>
        <taxon>core chlorophytes</taxon>
        <taxon>Trebouxiophyceae</taxon>
        <taxon>Chlorellales</taxon>
        <taxon>Chlorellaceae</taxon>
        <taxon>Apatococcus</taxon>
    </lineage>
</organism>
<dbReference type="InterPro" id="IPR041358">
    <property type="entry name" value="Raf1_N"/>
</dbReference>
<feature type="domain" description="Rubisco accumulation factor 1 C-terminal" evidence="3">
    <location>
        <begin position="301"/>
        <end position="433"/>
    </location>
</feature>
<feature type="compositionally biased region" description="Polar residues" evidence="2">
    <location>
        <begin position="1"/>
        <end position="29"/>
    </location>
</feature>
<dbReference type="AlphaFoldDB" id="A0AAW1QD60"/>
<evidence type="ECO:0000313" key="6">
    <source>
        <dbReference type="EMBL" id="KAK9819302.1"/>
    </source>
</evidence>
<dbReference type="Pfam" id="PF14234">
    <property type="entry name" value="DUF4336"/>
    <property type="match status" value="1"/>
</dbReference>
<dbReference type="InterPro" id="IPR025638">
    <property type="entry name" value="DUF4336"/>
</dbReference>
<reference evidence="6 7" key="1">
    <citation type="journal article" date="2024" name="Nat. Commun.">
        <title>Phylogenomics reveals the evolutionary origins of lichenization in chlorophyte algae.</title>
        <authorList>
            <person name="Puginier C."/>
            <person name="Libourel C."/>
            <person name="Otte J."/>
            <person name="Skaloud P."/>
            <person name="Haon M."/>
            <person name="Grisel S."/>
            <person name="Petersen M."/>
            <person name="Berrin J.G."/>
            <person name="Delaux P.M."/>
            <person name="Dal Grande F."/>
            <person name="Keller J."/>
        </authorList>
    </citation>
    <scope>NUCLEOTIDE SEQUENCE [LARGE SCALE GENOMIC DNA]</scope>
    <source>
        <strain evidence="6 7">SAG 2145</strain>
    </source>
</reference>
<gene>
    <name evidence="6" type="ORF">WJX74_003243</name>
</gene>
<dbReference type="Pfam" id="PF18087">
    <property type="entry name" value="RuBisCo_chap_C"/>
    <property type="match status" value="1"/>
</dbReference>
<dbReference type="Proteomes" id="UP001438707">
    <property type="component" value="Unassembled WGS sequence"/>
</dbReference>
<dbReference type="PANTHER" id="PTHR35299:SF6">
    <property type="entry name" value="RUBISCO ACCUMULATION FACTOR 1"/>
    <property type="match status" value="1"/>
</dbReference>
<keyword evidence="7" id="KW-1185">Reference proteome</keyword>
<protein>
    <recommendedName>
        <fullName evidence="8">Metallo-beta-lactamase domain-containing protein</fullName>
    </recommendedName>
</protein>
<sequence>MKGTFSGQQSLYQQTVGRQLQQNRRSVTECQGGGSRQPSGIPGQLQGRGRIIMPGQEQAAKGKLLVPGQHPGVKKYEKAGFKPPPPSFRPPPGFMDIGAPKLPDLPADPKAVLDKMRSSSGHWHQLARFLPQLARAGYDTTTIEGETGLHRSEQDIWNVALQVYDSLVKSGEMNESDLAHFNVREGANLLYELRFVPLSTRPASALYMKEKDMNGHEAMILGRALKEHTRRAGEKEGFEYTPQDCLAFKYYRDALETRKPADCQACVESGLVHATSKSAIAKLRSLVAEPEEEQTDGTSKLTLMRLTKEEVQWKLVAVAGSLATATAAAIRSCPVGEEYSVFRIFTESGTAQQAWVTLPRWNVLALADEPCVLTVPELSKFDSIGRAVGFKAADRHKLDGPGLVVMDRVVGEPDAECHYLVEEDGSLKIVPGAAVQDIRKEEYRCWSNPEGQALQQVTKNVWSMGRPFKWNGIDVGGRAAVVKLSDGTLWVHSPLQLDDALKQALAKIGEVRHIVSPNFEHTSFASAWLKAYPKAKGYGCPGLKAKLPDAGYAVELSTSNQPPPEWNGEIEHTFLGYEHNPFTGKPFFNEVVFCYKPEGMFFATDFYWAYPSSGTQTATQFWKFGMDRIYGPFYRSLMIKDQGLFNKTMKRVFGEWNWDKIFPCHGNPIMANGKTVLKEHLKLRRAPSGSFCI</sequence>
<dbReference type="InterPro" id="IPR037494">
    <property type="entry name" value="RAF1"/>
</dbReference>
<accession>A0AAW1QD60</accession>
<evidence type="ECO:0000313" key="7">
    <source>
        <dbReference type="Proteomes" id="UP001438707"/>
    </source>
</evidence>
<evidence type="ECO:0000259" key="3">
    <source>
        <dbReference type="Pfam" id="PF18087"/>
    </source>
</evidence>
<evidence type="ECO:0000259" key="4">
    <source>
        <dbReference type="Pfam" id="PF18578"/>
    </source>
</evidence>
<dbReference type="SUPFAM" id="SSF56281">
    <property type="entry name" value="Metallo-hydrolase/oxidoreductase"/>
    <property type="match status" value="1"/>
</dbReference>
<feature type="domain" description="Rubisco accumulation factor 1 alpha-helical" evidence="4">
    <location>
        <begin position="184"/>
        <end position="285"/>
    </location>
</feature>
<dbReference type="Pfam" id="PF18579">
    <property type="entry name" value="Raf1_HTH"/>
    <property type="match status" value="1"/>
</dbReference>
<dbReference type="InterPro" id="IPR036866">
    <property type="entry name" value="RibonucZ/Hydroxyglut_hydro"/>
</dbReference>
<feature type="domain" description="Rubisco accumulation factor 1 helix turn helix" evidence="5">
    <location>
        <begin position="109"/>
        <end position="168"/>
    </location>
</feature>
<name>A0AAW1QD60_9CHLO</name>
<evidence type="ECO:0000256" key="1">
    <source>
        <dbReference type="ARBA" id="ARBA00023186"/>
    </source>
</evidence>
<evidence type="ECO:0008006" key="8">
    <source>
        <dbReference type="Google" id="ProtNLM"/>
    </source>
</evidence>
<dbReference type="InterPro" id="IPR040858">
    <property type="entry name" value="Raf1_C"/>
</dbReference>
<proteinExistence type="predicted"/>
<feature type="region of interest" description="Disordered" evidence="2">
    <location>
        <begin position="1"/>
        <end position="48"/>
    </location>
</feature>
<evidence type="ECO:0000256" key="2">
    <source>
        <dbReference type="SAM" id="MobiDB-lite"/>
    </source>
</evidence>
<comment type="caution">
    <text evidence="6">The sequence shown here is derived from an EMBL/GenBank/DDBJ whole genome shotgun (WGS) entry which is preliminary data.</text>
</comment>